<sequence length="1026" mass="112507">METSRDTEMGTPELQNAGFRAYADSPIPDTSDPGSPGKASHPIVQTELASVIPGVSMCEERLLLLSGMQPYIYVIIFINPYSGGQMGKKLLKLRFQHFRLRENSRVQIQWYNLFDAEDKARGLDYLQWVLTAKESVNSLLRNAGRKTIEIYSIDQNRLTTRNPKAKSSGTKVFFDDENMQRLPAADQAFIRQHARKNVVMPFEVHVWSAGGDGTVMSVYDWLVSESISFSSIYFSCIPFGTGNDMSQALGWGRTVGKSLTTDNLANLINLTETRLTGDLALLDVWEITIETHPEGYIQEIHRNSSEEEKKQRLRRRFCSIFSMGVQGFVGMEFEPHRTKSRIHNIMQYTKASAKWVTMRKFPVITEVLDSIEQDGEVILKTRLPELYEDIDEGVRHRACETGPCPPSAALGPNAAAAAATANQAPTPELNIHPIEIFIQNIPHIWGRDHDLWGQARFQQDVVDNRRGPTLRANWTPQISGDDKVECFVIENVRSYIHKQWTAKGSLGRIGQFRDHFRMNFRNPEVYQSFHSHSRRSSRRHQATPPGFTCLMIDGEFYELYLPKSITFRRHSCIRAIGSSGNTSRLVRDTQAYCREYSRAAELHRSSTDISARRISAANEAQGPHGAAVAVAAAGRVESDLHTGPSMTAPLSAAAMTRGNQGEAQAPLADHHPRPPIHQQSSINTNHRPGPARVPGLSSQSVEPYEVDPPKPSLGREESEVPPAPISEEEKEKTARNRGAAVTADGAGAQGGRLAELCASQPQAQRGSLPQTRSSHRNEPSLPPSPAPNLDQYDGLATANREGRSQADRGETVPQSPTRLAPVRSSPDRGDRPSDSGTALDNVGTTQPRPNPLTHITSPRAEKAPARFTGTSPLLDDRDYDAGQFTGTPKGAGPTFYSTDRPASAVPSRLPTPESNLEGNANGTHSAGSHSISGPGFAIQPDGHSDYPDNVGDAGFGSGSAKVAMPPEAAGGGEYPRKYTIHNTYFAKVDFRSPSQPLHQEVCNVIEPSGILSSSASPRSSTSGHTT</sequence>
<name>A0A9W8A1I7_9FUNG</name>
<dbReference type="InterPro" id="IPR016064">
    <property type="entry name" value="NAD/diacylglycerol_kinase_sf"/>
</dbReference>
<dbReference type="GO" id="GO:0007165">
    <property type="term" value="P:signal transduction"/>
    <property type="evidence" value="ECO:0007669"/>
    <property type="project" value="InterPro"/>
</dbReference>
<dbReference type="OrthoDB" id="242257at2759"/>
<keyword evidence="4" id="KW-1185">Reference proteome</keyword>
<feature type="domain" description="DAGKc" evidence="2">
    <location>
        <begin position="205"/>
        <end position="259"/>
    </location>
</feature>
<reference evidence="3" key="1">
    <citation type="submission" date="2022-07" db="EMBL/GenBank/DDBJ databases">
        <title>Phylogenomic reconstructions and comparative analyses of Kickxellomycotina fungi.</title>
        <authorList>
            <person name="Reynolds N.K."/>
            <person name="Stajich J.E."/>
            <person name="Barry K."/>
            <person name="Grigoriev I.V."/>
            <person name="Crous P."/>
            <person name="Smith M.E."/>
        </authorList>
    </citation>
    <scope>NUCLEOTIDE SEQUENCE</scope>
    <source>
        <strain evidence="3">RSA 861</strain>
    </source>
</reference>
<organism evidence="3 4">
    <name type="scientific">Tieghemiomyces parasiticus</name>
    <dbReference type="NCBI Taxonomy" id="78921"/>
    <lineage>
        <taxon>Eukaryota</taxon>
        <taxon>Fungi</taxon>
        <taxon>Fungi incertae sedis</taxon>
        <taxon>Zoopagomycota</taxon>
        <taxon>Kickxellomycotina</taxon>
        <taxon>Dimargaritomycetes</taxon>
        <taxon>Dimargaritales</taxon>
        <taxon>Dimargaritaceae</taxon>
        <taxon>Tieghemiomyces</taxon>
    </lineage>
</organism>
<evidence type="ECO:0000256" key="1">
    <source>
        <dbReference type="SAM" id="MobiDB-lite"/>
    </source>
</evidence>
<dbReference type="Gene3D" id="3.40.50.10330">
    <property type="entry name" value="Probable inorganic polyphosphate/atp-NAD kinase, domain 1"/>
    <property type="match status" value="1"/>
</dbReference>
<accession>A0A9W8A1I7</accession>
<dbReference type="SUPFAM" id="SSF111331">
    <property type="entry name" value="NAD kinase/diacylglycerol kinase-like"/>
    <property type="match status" value="1"/>
</dbReference>
<dbReference type="GO" id="GO:0016020">
    <property type="term" value="C:membrane"/>
    <property type="evidence" value="ECO:0007669"/>
    <property type="project" value="TreeGrafter"/>
</dbReference>
<dbReference type="PANTHER" id="PTHR11255">
    <property type="entry name" value="DIACYLGLYCEROL KINASE"/>
    <property type="match status" value="1"/>
</dbReference>
<dbReference type="InterPro" id="IPR037607">
    <property type="entry name" value="DGK"/>
</dbReference>
<evidence type="ECO:0000313" key="3">
    <source>
        <dbReference type="EMBL" id="KAJ1920996.1"/>
    </source>
</evidence>
<proteinExistence type="predicted"/>
<dbReference type="Proteomes" id="UP001150569">
    <property type="component" value="Unassembled WGS sequence"/>
</dbReference>
<dbReference type="AlphaFoldDB" id="A0A9W8A1I7"/>
<dbReference type="InterPro" id="IPR017438">
    <property type="entry name" value="ATP-NAD_kinase_N"/>
</dbReference>
<evidence type="ECO:0000259" key="2">
    <source>
        <dbReference type="Pfam" id="PF00781"/>
    </source>
</evidence>
<feature type="compositionally biased region" description="Polar residues" evidence="1">
    <location>
        <begin position="912"/>
        <end position="931"/>
    </location>
</feature>
<gene>
    <name evidence="3" type="ORF">IWQ60_006866</name>
</gene>
<dbReference type="GO" id="GO:0004143">
    <property type="term" value="F:ATP-dependent diacylglycerol kinase activity"/>
    <property type="evidence" value="ECO:0007669"/>
    <property type="project" value="InterPro"/>
</dbReference>
<dbReference type="Pfam" id="PF00781">
    <property type="entry name" value="DAGK_cat"/>
    <property type="match status" value="1"/>
</dbReference>
<feature type="compositionally biased region" description="Polar residues" evidence="1">
    <location>
        <begin position="677"/>
        <end position="686"/>
    </location>
</feature>
<dbReference type="PANTHER" id="PTHR11255:SF121">
    <property type="entry name" value="DIACYLGLYCEROL KINASE (ATP)"/>
    <property type="match status" value="1"/>
</dbReference>
<evidence type="ECO:0000313" key="4">
    <source>
        <dbReference type="Proteomes" id="UP001150569"/>
    </source>
</evidence>
<feature type="region of interest" description="Disordered" evidence="1">
    <location>
        <begin position="20"/>
        <end position="40"/>
    </location>
</feature>
<feature type="region of interest" description="Disordered" evidence="1">
    <location>
        <begin position="654"/>
        <end position="975"/>
    </location>
</feature>
<comment type="caution">
    <text evidence="3">The sequence shown here is derived from an EMBL/GenBank/DDBJ whole genome shotgun (WGS) entry which is preliminary data.</text>
</comment>
<dbReference type="InterPro" id="IPR001206">
    <property type="entry name" value="Diacylglycerol_kinase_cat_dom"/>
</dbReference>
<feature type="compositionally biased region" description="Polar residues" evidence="1">
    <location>
        <begin position="759"/>
        <end position="772"/>
    </location>
</feature>
<protein>
    <recommendedName>
        <fullName evidence="2">DAGKc domain-containing protein</fullName>
    </recommendedName>
</protein>
<feature type="compositionally biased region" description="Basic and acidic residues" evidence="1">
    <location>
        <begin position="800"/>
        <end position="810"/>
    </location>
</feature>
<dbReference type="EMBL" id="JANBPT010000429">
    <property type="protein sequence ID" value="KAJ1920996.1"/>
    <property type="molecule type" value="Genomic_DNA"/>
</dbReference>